<sequence>MDEMVNGEIVVTRYIRETRYHQLQRILKRKSKGYKPKKSSVVLIMSYFGVCSSQELLNMKDIEDRDSVMVVNIPESAPKTIYSCGRKRVPCFAFIKAL</sequence>
<evidence type="ECO:0000313" key="2">
    <source>
        <dbReference type="Proteomes" id="UP001162164"/>
    </source>
</evidence>
<proteinExistence type="predicted"/>
<reference evidence="1" key="1">
    <citation type="journal article" date="2023" name="Insect Mol. Biol.">
        <title>Genome sequencing provides insights into the evolution of gene families encoding plant cell wall-degrading enzymes in longhorned beetles.</title>
        <authorList>
            <person name="Shin N.R."/>
            <person name="Okamura Y."/>
            <person name="Kirsch R."/>
            <person name="Pauchet Y."/>
        </authorList>
    </citation>
    <scope>NUCLEOTIDE SEQUENCE</scope>
    <source>
        <strain evidence="1">MMC_N1</strain>
    </source>
</reference>
<evidence type="ECO:0000313" key="1">
    <source>
        <dbReference type="EMBL" id="KAJ8975371.1"/>
    </source>
</evidence>
<keyword evidence="2" id="KW-1185">Reference proteome</keyword>
<name>A0ABQ9JBI1_9CUCU</name>
<accession>A0ABQ9JBI1</accession>
<organism evidence="1 2">
    <name type="scientific">Molorchus minor</name>
    <dbReference type="NCBI Taxonomy" id="1323400"/>
    <lineage>
        <taxon>Eukaryota</taxon>
        <taxon>Metazoa</taxon>
        <taxon>Ecdysozoa</taxon>
        <taxon>Arthropoda</taxon>
        <taxon>Hexapoda</taxon>
        <taxon>Insecta</taxon>
        <taxon>Pterygota</taxon>
        <taxon>Neoptera</taxon>
        <taxon>Endopterygota</taxon>
        <taxon>Coleoptera</taxon>
        <taxon>Polyphaga</taxon>
        <taxon>Cucujiformia</taxon>
        <taxon>Chrysomeloidea</taxon>
        <taxon>Cerambycidae</taxon>
        <taxon>Lamiinae</taxon>
        <taxon>Monochamini</taxon>
        <taxon>Molorchus</taxon>
    </lineage>
</organism>
<protein>
    <submittedName>
        <fullName evidence="1">Uncharacterized protein</fullName>
    </submittedName>
</protein>
<comment type="caution">
    <text evidence="1">The sequence shown here is derived from an EMBL/GenBank/DDBJ whole genome shotgun (WGS) entry which is preliminary data.</text>
</comment>
<dbReference type="Proteomes" id="UP001162164">
    <property type="component" value="Unassembled WGS sequence"/>
</dbReference>
<gene>
    <name evidence="1" type="ORF">NQ317_015738</name>
</gene>
<dbReference type="EMBL" id="JAPWTJ010000834">
    <property type="protein sequence ID" value="KAJ8975371.1"/>
    <property type="molecule type" value="Genomic_DNA"/>
</dbReference>